<keyword evidence="8" id="KW-1185">Reference proteome</keyword>
<organism evidence="7 8">
    <name type="scientific">Cylindrospermopsis curvispora GIHE-G1</name>
    <dbReference type="NCBI Taxonomy" id="2666332"/>
    <lineage>
        <taxon>Bacteria</taxon>
        <taxon>Bacillati</taxon>
        <taxon>Cyanobacteriota</taxon>
        <taxon>Cyanophyceae</taxon>
        <taxon>Nostocales</taxon>
        <taxon>Aphanizomenonaceae</taxon>
        <taxon>Cylindrospermopsis</taxon>
    </lineage>
</organism>
<feature type="transmembrane region" description="Helical" evidence="6">
    <location>
        <begin position="159"/>
        <end position="177"/>
    </location>
</feature>
<dbReference type="PANTHER" id="PTHR30250">
    <property type="entry name" value="PST FAMILY PREDICTED COLANIC ACID TRANSPORTER"/>
    <property type="match status" value="1"/>
</dbReference>
<reference evidence="7 8" key="1">
    <citation type="submission" date="2020-08" db="EMBL/GenBank/DDBJ databases">
        <title>Complete genome sequence of Raphidiopsis curvispora isolated from drinking water reservoir in South Korea.</title>
        <authorList>
            <person name="Jeong J."/>
        </authorList>
    </citation>
    <scope>NUCLEOTIDE SEQUENCE [LARGE SCALE GENOMIC DNA]</scope>
    <source>
        <strain evidence="7 8">GIHE-G1</strain>
    </source>
</reference>
<protein>
    <submittedName>
        <fullName evidence="7">Polysaccharide biosynthesis protein</fullName>
    </submittedName>
</protein>
<dbReference type="InterPro" id="IPR050833">
    <property type="entry name" value="Poly_Biosynth_Transport"/>
</dbReference>
<dbReference type="PANTHER" id="PTHR30250:SF26">
    <property type="entry name" value="PSMA PROTEIN"/>
    <property type="match status" value="1"/>
</dbReference>
<feature type="transmembrane region" description="Helical" evidence="6">
    <location>
        <begin position="36"/>
        <end position="56"/>
    </location>
</feature>
<dbReference type="KEGG" id="ccur:IAR63_02140"/>
<proteinExistence type="predicted"/>
<accession>A0A7H0F1K5</accession>
<dbReference type="GO" id="GO:0005886">
    <property type="term" value="C:plasma membrane"/>
    <property type="evidence" value="ECO:0007669"/>
    <property type="project" value="UniProtKB-SubCell"/>
</dbReference>
<evidence type="ECO:0000313" key="8">
    <source>
        <dbReference type="Proteomes" id="UP000516013"/>
    </source>
</evidence>
<dbReference type="InterPro" id="IPR002797">
    <property type="entry name" value="Polysacc_synth"/>
</dbReference>
<gene>
    <name evidence="7" type="ORF">IAR63_02140</name>
</gene>
<evidence type="ECO:0000256" key="2">
    <source>
        <dbReference type="ARBA" id="ARBA00022475"/>
    </source>
</evidence>
<keyword evidence="4 6" id="KW-1133">Transmembrane helix</keyword>
<dbReference type="Proteomes" id="UP000516013">
    <property type="component" value="Chromosome"/>
</dbReference>
<dbReference type="RefSeq" id="WP_187706414.1">
    <property type="nucleotide sequence ID" value="NZ_CP060822.1"/>
</dbReference>
<feature type="transmembrane region" description="Helical" evidence="6">
    <location>
        <begin position="372"/>
        <end position="391"/>
    </location>
</feature>
<feature type="transmembrane region" description="Helical" evidence="6">
    <location>
        <begin position="127"/>
        <end position="147"/>
    </location>
</feature>
<evidence type="ECO:0000256" key="5">
    <source>
        <dbReference type="ARBA" id="ARBA00023136"/>
    </source>
</evidence>
<dbReference type="EMBL" id="CP060822">
    <property type="protein sequence ID" value="QNP29921.1"/>
    <property type="molecule type" value="Genomic_DNA"/>
</dbReference>
<feature type="transmembrane region" description="Helical" evidence="6">
    <location>
        <begin position="397"/>
        <end position="416"/>
    </location>
</feature>
<feature type="transmembrane region" description="Helical" evidence="6">
    <location>
        <begin position="223"/>
        <end position="240"/>
    </location>
</feature>
<feature type="transmembrane region" description="Helical" evidence="6">
    <location>
        <begin position="7"/>
        <end position="30"/>
    </location>
</feature>
<keyword evidence="2" id="KW-1003">Cell membrane</keyword>
<evidence type="ECO:0000256" key="6">
    <source>
        <dbReference type="SAM" id="Phobius"/>
    </source>
</evidence>
<comment type="subcellular location">
    <subcellularLocation>
        <location evidence="1">Cell membrane</location>
        <topology evidence="1">Multi-pass membrane protein</topology>
    </subcellularLocation>
</comment>
<feature type="transmembrane region" description="Helical" evidence="6">
    <location>
        <begin position="86"/>
        <end position="107"/>
    </location>
</feature>
<keyword evidence="5 6" id="KW-0472">Membrane</keyword>
<sequence length="509" mass="56478">MLKRNLIANYLGQIWKGVMALGFLPLYIHYIGIESYGLIGLFGVVTVWLNLLDMGMTPTLSREMARFTGGEHTTESIKDLLRSIEIVTFITAALIALILALGSEWLASSWIQSKDLSIATVSDAFRIMGLVSALRFIETIYSGSLVGLQQQVLFNTMNIVLSTLRGLGSVAILAWGSPTIQAFFLWQGLISIVTLVALSFAIYKILPHSNRSGRFSWQVLGDIWGYAGGMIGITFLAMLLTQVDKVLLSKLLTLSEYGYYTLATTVAGALYMLISPITQAWFPRLTQLFASQDFSTLNRTYHQGAQLVTVVMGSTAMVLIFFSETFLQLWGKNSELAERVAPLLSILVLGNMLNSLMWIPYQTQLAYGWTRLGLQINTVAVVFIVPAVLWLTPMYGAIGASWAWVSLNAGYVLIGIHFMHRRILKTEKWFWYRQDLLYPLISAGAVVFVIRCFFPSPVGLFPQLGTLALASVSSFLAATLGANMVRKQVKTVFVSSLNTLISKRNPQKR</sequence>
<dbReference type="AlphaFoldDB" id="A0A7H0F1K5"/>
<evidence type="ECO:0000313" key="7">
    <source>
        <dbReference type="EMBL" id="QNP29921.1"/>
    </source>
</evidence>
<keyword evidence="3 6" id="KW-0812">Transmembrane</keyword>
<evidence type="ECO:0000256" key="3">
    <source>
        <dbReference type="ARBA" id="ARBA00022692"/>
    </source>
</evidence>
<evidence type="ECO:0000256" key="1">
    <source>
        <dbReference type="ARBA" id="ARBA00004651"/>
    </source>
</evidence>
<feature type="transmembrane region" description="Helical" evidence="6">
    <location>
        <begin position="460"/>
        <end position="480"/>
    </location>
</feature>
<feature type="transmembrane region" description="Helical" evidence="6">
    <location>
        <begin position="342"/>
        <end position="360"/>
    </location>
</feature>
<feature type="transmembrane region" description="Helical" evidence="6">
    <location>
        <begin position="436"/>
        <end position="454"/>
    </location>
</feature>
<name>A0A7H0F1K5_9CYAN</name>
<evidence type="ECO:0000256" key="4">
    <source>
        <dbReference type="ARBA" id="ARBA00022989"/>
    </source>
</evidence>
<dbReference type="Pfam" id="PF01943">
    <property type="entry name" value="Polysacc_synt"/>
    <property type="match status" value="1"/>
</dbReference>
<feature type="transmembrane region" description="Helical" evidence="6">
    <location>
        <begin position="183"/>
        <end position="203"/>
    </location>
</feature>
<feature type="transmembrane region" description="Helical" evidence="6">
    <location>
        <begin position="260"/>
        <end position="282"/>
    </location>
</feature>
<feature type="transmembrane region" description="Helical" evidence="6">
    <location>
        <begin position="303"/>
        <end position="322"/>
    </location>
</feature>